<dbReference type="Proteomes" id="UP000716906">
    <property type="component" value="Unassembled WGS sequence"/>
</dbReference>
<protein>
    <recommendedName>
        <fullName evidence="2">protein-tyrosine-phosphatase</fullName>
        <ecNumber evidence="2">3.1.3.48</ecNumber>
    </recommendedName>
</protein>
<comment type="catalytic activity">
    <reaction evidence="5">
        <text>O-phospho-L-tyrosyl-[protein] + H2O = L-tyrosyl-[protein] + phosphate</text>
        <dbReference type="Rhea" id="RHEA:10684"/>
        <dbReference type="Rhea" id="RHEA-COMP:10136"/>
        <dbReference type="Rhea" id="RHEA-COMP:20101"/>
        <dbReference type="ChEBI" id="CHEBI:15377"/>
        <dbReference type="ChEBI" id="CHEBI:43474"/>
        <dbReference type="ChEBI" id="CHEBI:46858"/>
        <dbReference type="ChEBI" id="CHEBI:61978"/>
        <dbReference type="EC" id="3.1.3.48"/>
    </reaction>
</comment>
<dbReference type="EMBL" id="JACLYY010000002">
    <property type="protein sequence ID" value="MBM6737171.1"/>
    <property type="molecule type" value="Genomic_DNA"/>
</dbReference>
<evidence type="ECO:0000256" key="4">
    <source>
        <dbReference type="ARBA" id="ARBA00022912"/>
    </source>
</evidence>
<dbReference type="PANTHER" id="PTHR39181:SF1">
    <property type="entry name" value="TYROSINE-PROTEIN PHOSPHATASE YWQE"/>
    <property type="match status" value="1"/>
</dbReference>
<sequence length="243" mass="27241">MIDLHSHIVPGFDDGARSMEDALEMARMAADSGVTILAATSHGNLSQGDPGACLRDYRKRLAMLRREVRLAGIRLKLAGGMEILLTGETLRYAERHRLPGLRGGNWILAEFVFDIPQARARKRLEFLDRQGYQVILAHPERYDFVQRDPGCLREIVGERLLLQVNKGSLLGDFGGRAGRTADWILSRGLAGLVASDAHDPVLRTPDLREVRELVELKYGREAALDLLWRTPARILKDRGSEQR</sequence>
<evidence type="ECO:0000313" key="6">
    <source>
        <dbReference type="EMBL" id="MBM6737171.1"/>
    </source>
</evidence>
<dbReference type="RefSeq" id="WP_205148627.1">
    <property type="nucleotide sequence ID" value="NZ_JACLYY010000002.1"/>
</dbReference>
<dbReference type="EC" id="3.1.3.48" evidence="2"/>
<organism evidence="6 7">
    <name type="scientific">Faecalicatena fissicatena</name>
    <dbReference type="NCBI Taxonomy" id="290055"/>
    <lineage>
        <taxon>Bacteria</taxon>
        <taxon>Bacillati</taxon>
        <taxon>Bacillota</taxon>
        <taxon>Clostridia</taxon>
        <taxon>Lachnospirales</taxon>
        <taxon>Lachnospiraceae</taxon>
        <taxon>Faecalicatena</taxon>
    </lineage>
</organism>
<keyword evidence="4" id="KW-0904">Protein phosphatase</keyword>
<dbReference type="InterPro" id="IPR016667">
    <property type="entry name" value="Caps_polysacc_synth_CpsB/CapC"/>
</dbReference>
<gene>
    <name evidence="6" type="ORF">H7U36_03490</name>
</gene>
<keyword evidence="7" id="KW-1185">Reference proteome</keyword>
<keyword evidence="3" id="KW-0378">Hydrolase</keyword>
<evidence type="ECO:0000256" key="1">
    <source>
        <dbReference type="ARBA" id="ARBA00005750"/>
    </source>
</evidence>
<name>A0ABS2E6B6_9FIRM</name>
<dbReference type="InterPro" id="IPR016195">
    <property type="entry name" value="Pol/histidinol_Pase-like"/>
</dbReference>
<evidence type="ECO:0000313" key="7">
    <source>
        <dbReference type="Proteomes" id="UP000716906"/>
    </source>
</evidence>
<comment type="caution">
    <text evidence="6">The sequence shown here is derived from an EMBL/GenBank/DDBJ whole genome shotgun (WGS) entry which is preliminary data.</text>
</comment>
<comment type="similarity">
    <text evidence="1">Belongs to the metallo-dependent hydrolases superfamily. CpsB/CapC family.</text>
</comment>
<proteinExistence type="inferred from homology"/>
<reference evidence="6 7" key="1">
    <citation type="journal article" date="2021" name="Sci. Rep.">
        <title>The distribution of antibiotic resistance genes in chicken gut microbiota commensals.</title>
        <authorList>
            <person name="Juricova H."/>
            <person name="Matiasovicova J."/>
            <person name="Kubasova T."/>
            <person name="Cejkova D."/>
            <person name="Rychlik I."/>
        </authorList>
    </citation>
    <scope>NUCLEOTIDE SEQUENCE [LARGE SCALE GENOMIC DNA]</scope>
    <source>
        <strain evidence="6 7">An773</strain>
    </source>
</reference>
<evidence type="ECO:0000256" key="2">
    <source>
        <dbReference type="ARBA" id="ARBA00013064"/>
    </source>
</evidence>
<dbReference type="PANTHER" id="PTHR39181">
    <property type="entry name" value="TYROSINE-PROTEIN PHOSPHATASE YWQE"/>
    <property type="match status" value="1"/>
</dbReference>
<accession>A0ABS2E6B6</accession>
<evidence type="ECO:0000256" key="5">
    <source>
        <dbReference type="ARBA" id="ARBA00051722"/>
    </source>
</evidence>
<evidence type="ECO:0000256" key="3">
    <source>
        <dbReference type="ARBA" id="ARBA00022801"/>
    </source>
</evidence>
<dbReference type="PIRSF" id="PIRSF016557">
    <property type="entry name" value="Caps_synth_CpsB"/>
    <property type="match status" value="1"/>
</dbReference>
<dbReference type="SUPFAM" id="SSF89550">
    <property type="entry name" value="PHP domain-like"/>
    <property type="match status" value="1"/>
</dbReference>
<dbReference type="Pfam" id="PF19567">
    <property type="entry name" value="CpsB_CapC"/>
    <property type="match status" value="1"/>
</dbReference>
<dbReference type="Gene3D" id="3.20.20.140">
    <property type="entry name" value="Metal-dependent hydrolases"/>
    <property type="match status" value="1"/>
</dbReference>